<gene>
    <name evidence="1" type="ORF">AUR64_11550</name>
</gene>
<evidence type="ECO:0000313" key="2">
    <source>
        <dbReference type="Proteomes" id="UP000054387"/>
    </source>
</evidence>
<dbReference type="RefSeq" id="WP_058581567.1">
    <property type="nucleotide sequence ID" value="NZ_LOPU01000018.1"/>
</dbReference>
<name>A0A0W1RAX0_9EURY</name>
<dbReference type="STRING" id="1514971.AUR64_11550"/>
<proteinExistence type="predicted"/>
<dbReference type="AlphaFoldDB" id="A0A0W1RAX0"/>
<organism evidence="1 2">
    <name type="scientific">Haloprofundus marisrubri</name>
    <dbReference type="NCBI Taxonomy" id="1514971"/>
    <lineage>
        <taxon>Archaea</taxon>
        <taxon>Methanobacteriati</taxon>
        <taxon>Methanobacteriota</taxon>
        <taxon>Stenosarchaea group</taxon>
        <taxon>Halobacteria</taxon>
        <taxon>Halobacteriales</taxon>
        <taxon>Haloferacaceae</taxon>
        <taxon>Haloprofundus</taxon>
    </lineage>
</organism>
<dbReference type="Proteomes" id="UP000054387">
    <property type="component" value="Unassembled WGS sequence"/>
</dbReference>
<evidence type="ECO:0000313" key="1">
    <source>
        <dbReference type="EMBL" id="KTG10213.1"/>
    </source>
</evidence>
<reference evidence="1 2" key="1">
    <citation type="submission" date="2015-12" db="EMBL/GenBank/DDBJ databases">
        <title>Haloprofundus marisrubri gen. nov., sp. nov., an extremely halophilic archaeon isolated from the Discovery deep brine-seawater interface in the Red Sea.</title>
        <authorList>
            <person name="Zhang G."/>
            <person name="Stingl U."/>
            <person name="Rashid M."/>
        </authorList>
    </citation>
    <scope>NUCLEOTIDE SEQUENCE [LARGE SCALE GENOMIC DNA]</scope>
    <source>
        <strain evidence="1 2">SB9</strain>
    </source>
</reference>
<keyword evidence="2" id="KW-1185">Reference proteome</keyword>
<comment type="caution">
    <text evidence="1">The sequence shown here is derived from an EMBL/GenBank/DDBJ whole genome shotgun (WGS) entry which is preliminary data.</text>
</comment>
<protein>
    <submittedName>
        <fullName evidence="1">Uncharacterized protein</fullName>
    </submittedName>
</protein>
<sequence>MNPFTAIFERFTDGGGESGVGPFECRGCGQAYPVEYHVCPTCGGYSVESEYDPVTSYKDETTG</sequence>
<accession>A0A0W1RAX0</accession>
<dbReference type="EMBL" id="LOPU01000018">
    <property type="protein sequence ID" value="KTG10213.1"/>
    <property type="molecule type" value="Genomic_DNA"/>
</dbReference>
<dbReference type="OrthoDB" id="295069at2157"/>